<dbReference type="OrthoDB" id="5959312at2"/>
<gene>
    <name evidence="2" type="ORF">DVJ77_16120</name>
</gene>
<evidence type="ECO:0000313" key="2">
    <source>
        <dbReference type="EMBL" id="RDD80756.1"/>
    </source>
</evidence>
<dbReference type="RefSeq" id="WP_114846538.1">
    <property type="nucleotide sequence ID" value="NZ_JBHSPE010000002.1"/>
</dbReference>
<comment type="caution">
    <text evidence="2">The sequence shown here is derived from an EMBL/GenBank/DDBJ whole genome shotgun (WGS) entry which is preliminary data.</text>
</comment>
<evidence type="ECO:0000313" key="3">
    <source>
        <dbReference type="Proteomes" id="UP000253782"/>
    </source>
</evidence>
<dbReference type="AlphaFoldDB" id="A0A369UJR0"/>
<organism evidence="2 3">
    <name type="scientific">Dyella tabacisoli</name>
    <dbReference type="NCBI Taxonomy" id="2282381"/>
    <lineage>
        <taxon>Bacteria</taxon>
        <taxon>Pseudomonadati</taxon>
        <taxon>Pseudomonadota</taxon>
        <taxon>Gammaproteobacteria</taxon>
        <taxon>Lysobacterales</taxon>
        <taxon>Rhodanobacteraceae</taxon>
        <taxon>Dyella</taxon>
    </lineage>
</organism>
<keyword evidence="3" id="KW-1185">Reference proteome</keyword>
<dbReference type="Proteomes" id="UP000253782">
    <property type="component" value="Unassembled WGS sequence"/>
</dbReference>
<name>A0A369UJR0_9GAMM</name>
<dbReference type="EMBL" id="QQAH01000015">
    <property type="protein sequence ID" value="RDD80756.1"/>
    <property type="molecule type" value="Genomic_DNA"/>
</dbReference>
<keyword evidence="1" id="KW-1133">Transmembrane helix</keyword>
<evidence type="ECO:0000256" key="1">
    <source>
        <dbReference type="SAM" id="Phobius"/>
    </source>
</evidence>
<feature type="transmembrane region" description="Helical" evidence="1">
    <location>
        <begin position="50"/>
        <end position="78"/>
    </location>
</feature>
<proteinExistence type="predicted"/>
<protein>
    <recommendedName>
        <fullName evidence="4">Vitamin K epoxide reductase domain-containing protein</fullName>
    </recommendedName>
</protein>
<feature type="transmembrane region" description="Helical" evidence="1">
    <location>
        <begin position="85"/>
        <end position="109"/>
    </location>
</feature>
<reference evidence="2 3" key="1">
    <citation type="submission" date="2018-07" db="EMBL/GenBank/DDBJ databases">
        <title>Dyella tabacisoli L4-6T, whole genome shotgun sequence.</title>
        <authorList>
            <person name="Zhou X.-K."/>
            <person name="Li W.-J."/>
            <person name="Duan Y.-Q."/>
        </authorList>
    </citation>
    <scope>NUCLEOTIDE SEQUENCE [LARGE SCALE GENOMIC DNA]</scope>
    <source>
        <strain evidence="2 3">L4-6</strain>
    </source>
</reference>
<evidence type="ECO:0008006" key="4">
    <source>
        <dbReference type="Google" id="ProtNLM"/>
    </source>
</evidence>
<keyword evidence="1" id="KW-0812">Transmembrane</keyword>
<sequence length="139" mass="15107">MKTSFLKLSLPWLLIALAALLAAALRYGLIEPANIEHLCEGGHHDPAWCSWRHAVVIGFFTYGYGYAALAAAALALLWKHPFAAWLSGAIGVFALLLYCYEAGALALLIGSLRLLRWQANSLAAGDQHGHRDQQVQAKP</sequence>
<accession>A0A369UJR0</accession>
<keyword evidence="1" id="KW-0472">Membrane</keyword>